<protein>
    <recommendedName>
        <fullName evidence="3">CdiI immunity protein domain-containing protein</fullName>
    </recommendedName>
</protein>
<comment type="caution">
    <text evidence="1">The sequence shown here is derived from an EMBL/GenBank/DDBJ whole genome shotgun (WGS) entry which is preliminary data.</text>
</comment>
<proteinExistence type="predicted"/>
<accession>A0ABP5CFY5</accession>
<evidence type="ECO:0000313" key="1">
    <source>
        <dbReference type="EMBL" id="GAA1963430.1"/>
    </source>
</evidence>
<dbReference type="RefSeq" id="WP_344656720.1">
    <property type="nucleotide sequence ID" value="NZ_BAAAQM010000009.1"/>
</dbReference>
<gene>
    <name evidence="1" type="ORF">GCM10009838_20580</name>
</gene>
<keyword evidence="2" id="KW-1185">Reference proteome</keyword>
<evidence type="ECO:0000313" key="2">
    <source>
        <dbReference type="Proteomes" id="UP001499854"/>
    </source>
</evidence>
<evidence type="ECO:0008006" key="3">
    <source>
        <dbReference type="Google" id="ProtNLM"/>
    </source>
</evidence>
<organism evidence="1 2">
    <name type="scientific">Catenulispora subtropica</name>
    <dbReference type="NCBI Taxonomy" id="450798"/>
    <lineage>
        <taxon>Bacteria</taxon>
        <taxon>Bacillati</taxon>
        <taxon>Actinomycetota</taxon>
        <taxon>Actinomycetes</taxon>
        <taxon>Catenulisporales</taxon>
        <taxon>Catenulisporaceae</taxon>
        <taxon>Catenulispora</taxon>
    </lineage>
</organism>
<dbReference type="EMBL" id="BAAAQM010000009">
    <property type="protein sequence ID" value="GAA1963430.1"/>
    <property type="molecule type" value="Genomic_DNA"/>
</dbReference>
<name>A0ABP5CFY5_9ACTN</name>
<dbReference type="Proteomes" id="UP001499854">
    <property type="component" value="Unassembled WGS sequence"/>
</dbReference>
<reference evidence="2" key="1">
    <citation type="journal article" date="2019" name="Int. J. Syst. Evol. Microbiol.">
        <title>The Global Catalogue of Microorganisms (GCM) 10K type strain sequencing project: providing services to taxonomists for standard genome sequencing and annotation.</title>
        <authorList>
            <consortium name="The Broad Institute Genomics Platform"/>
            <consortium name="The Broad Institute Genome Sequencing Center for Infectious Disease"/>
            <person name="Wu L."/>
            <person name="Ma J."/>
        </authorList>
    </citation>
    <scope>NUCLEOTIDE SEQUENCE [LARGE SCALE GENOMIC DNA]</scope>
    <source>
        <strain evidence="2">JCM 16013</strain>
    </source>
</reference>
<sequence>MELAVEDAVELAEMLDFVRGWIGADPEEMAASLRRFVGADGYDLAELRRDLARFVFLLGGGEELFDAEAV</sequence>